<feature type="transmembrane region" description="Helical" evidence="1">
    <location>
        <begin position="31"/>
        <end position="50"/>
    </location>
</feature>
<dbReference type="EMBL" id="JAAALK010000285">
    <property type="protein sequence ID" value="KAG8064074.1"/>
    <property type="molecule type" value="Genomic_DNA"/>
</dbReference>
<keyword evidence="1" id="KW-1133">Transmembrane helix</keyword>
<dbReference type="AlphaFoldDB" id="A0A8J5SXJ3"/>
<name>A0A8J5SXJ3_ZIZPA</name>
<protein>
    <submittedName>
        <fullName evidence="2">Uncharacterized protein</fullName>
    </submittedName>
</protein>
<dbReference type="Proteomes" id="UP000729402">
    <property type="component" value="Unassembled WGS sequence"/>
</dbReference>
<keyword evidence="1" id="KW-0472">Membrane</keyword>
<evidence type="ECO:0000313" key="2">
    <source>
        <dbReference type="EMBL" id="KAG8064074.1"/>
    </source>
</evidence>
<sequence>MAINVRLTLPSLTSTNSLRAKTKTKYTKMKALTVAVLITMAMLMMFTIGYSDHGASSDGIIMAEQITSAANSHASNGGGGIKAGIAPGRNLISSEATSTDSVGSAIEYTKMKALTVAVLITMAMLMMFTIGYSDHGASSNDGIIMAEQITSTANSHASNGGSGVKARIAPGRKLISSEATSIDSAGSVIGSHHFMTPKDYQAEMRKIGRTP</sequence>
<proteinExistence type="predicted"/>
<reference evidence="2" key="2">
    <citation type="submission" date="2021-02" db="EMBL/GenBank/DDBJ databases">
        <authorList>
            <person name="Kimball J.A."/>
            <person name="Haas M.W."/>
            <person name="Macchietto M."/>
            <person name="Kono T."/>
            <person name="Duquette J."/>
            <person name="Shao M."/>
        </authorList>
    </citation>
    <scope>NUCLEOTIDE SEQUENCE</scope>
    <source>
        <tissue evidence="2">Fresh leaf tissue</tissue>
    </source>
</reference>
<gene>
    <name evidence="2" type="ORF">GUJ93_ZPchr0004g39457</name>
</gene>
<keyword evidence="3" id="KW-1185">Reference proteome</keyword>
<evidence type="ECO:0000313" key="3">
    <source>
        <dbReference type="Proteomes" id="UP000729402"/>
    </source>
</evidence>
<evidence type="ECO:0000256" key="1">
    <source>
        <dbReference type="SAM" id="Phobius"/>
    </source>
</evidence>
<comment type="caution">
    <text evidence="2">The sequence shown here is derived from an EMBL/GenBank/DDBJ whole genome shotgun (WGS) entry which is preliminary data.</text>
</comment>
<feature type="transmembrane region" description="Helical" evidence="1">
    <location>
        <begin position="113"/>
        <end position="132"/>
    </location>
</feature>
<reference evidence="2" key="1">
    <citation type="journal article" date="2021" name="bioRxiv">
        <title>Whole Genome Assembly and Annotation of Northern Wild Rice, Zizania palustris L., Supports a Whole Genome Duplication in the Zizania Genus.</title>
        <authorList>
            <person name="Haas M."/>
            <person name="Kono T."/>
            <person name="Macchietto M."/>
            <person name="Millas R."/>
            <person name="McGilp L."/>
            <person name="Shao M."/>
            <person name="Duquette J."/>
            <person name="Hirsch C.N."/>
            <person name="Kimball J."/>
        </authorList>
    </citation>
    <scope>NUCLEOTIDE SEQUENCE</scope>
    <source>
        <tissue evidence="2">Fresh leaf tissue</tissue>
    </source>
</reference>
<keyword evidence="1" id="KW-0812">Transmembrane</keyword>
<accession>A0A8J5SXJ3</accession>
<organism evidence="2 3">
    <name type="scientific">Zizania palustris</name>
    <name type="common">Northern wild rice</name>
    <dbReference type="NCBI Taxonomy" id="103762"/>
    <lineage>
        <taxon>Eukaryota</taxon>
        <taxon>Viridiplantae</taxon>
        <taxon>Streptophyta</taxon>
        <taxon>Embryophyta</taxon>
        <taxon>Tracheophyta</taxon>
        <taxon>Spermatophyta</taxon>
        <taxon>Magnoliopsida</taxon>
        <taxon>Liliopsida</taxon>
        <taxon>Poales</taxon>
        <taxon>Poaceae</taxon>
        <taxon>BOP clade</taxon>
        <taxon>Oryzoideae</taxon>
        <taxon>Oryzeae</taxon>
        <taxon>Zizaniinae</taxon>
        <taxon>Zizania</taxon>
    </lineage>
</organism>